<feature type="binding site" evidence="2">
    <location>
        <position position="254"/>
    </location>
    <ligand>
        <name>Zn(2+)</name>
        <dbReference type="ChEBI" id="CHEBI:29105"/>
        <note>catalytic</note>
    </ligand>
</feature>
<comment type="similarity">
    <text evidence="1">Belongs to the peptidase M32 family.</text>
</comment>
<accession>A0A0D0PZP0</accession>
<feature type="binding site" evidence="2">
    <location>
        <position position="284"/>
    </location>
    <ligand>
        <name>Zn(2+)</name>
        <dbReference type="ChEBI" id="CHEBI:29105"/>
        <note>catalytic</note>
    </ligand>
</feature>
<dbReference type="SUPFAM" id="SSF55486">
    <property type="entry name" value="Metalloproteases ('zincins'), catalytic domain"/>
    <property type="match status" value="1"/>
</dbReference>
<comment type="function">
    <text evidence="1">Broad specificity carboxypetidase that releases amino acids sequentially from the C-terminus, including neutral, aromatic, polar and basic residues.</text>
</comment>
<dbReference type="CDD" id="cd06460">
    <property type="entry name" value="M32_Taq"/>
    <property type="match status" value="1"/>
</dbReference>
<comment type="caution">
    <text evidence="4">The sequence shown here is derived from an EMBL/GenBank/DDBJ whole genome shotgun (WGS) entry which is preliminary data.</text>
</comment>
<dbReference type="EC" id="3.4.17.19" evidence="1"/>
<feature type="active site" description="Proton donor/acceptor" evidence="3">
    <location>
        <position position="255"/>
    </location>
</feature>
<dbReference type="InterPro" id="IPR001333">
    <property type="entry name" value="Peptidase_M32_Taq"/>
</dbReference>
<keyword evidence="1" id="KW-0482">Metalloprotease</keyword>
<evidence type="ECO:0000313" key="4">
    <source>
        <dbReference type="EMBL" id="KIQ67824.1"/>
    </source>
</evidence>
<keyword evidence="2" id="KW-0862">Zinc</keyword>
<dbReference type="Proteomes" id="UP000035100">
    <property type="component" value="Unassembled WGS sequence"/>
</dbReference>
<protein>
    <recommendedName>
        <fullName evidence="1">Metal-dependent carboxypeptidase</fullName>
        <ecNumber evidence="1">3.4.17.19</ecNumber>
    </recommendedName>
</protein>
<dbReference type="eggNOG" id="COG2317">
    <property type="taxonomic scope" value="Bacteria"/>
</dbReference>
<dbReference type="PRINTS" id="PR00998">
    <property type="entry name" value="CRBOXYPTASET"/>
</dbReference>
<comment type="cofactor">
    <cofactor evidence="2">
        <name>Zn(2+)</name>
        <dbReference type="ChEBI" id="CHEBI:29105"/>
    </cofactor>
    <text evidence="2">Binds 1 zinc ion per subunit.</text>
</comment>
<reference evidence="4 5" key="1">
    <citation type="submission" date="2013-01" db="EMBL/GenBank/DDBJ databases">
        <authorList>
            <person name="Fiebig A."/>
            <person name="Goeker M."/>
            <person name="Klenk H.-P.P."/>
        </authorList>
    </citation>
    <scope>NUCLEOTIDE SEQUENCE [LARGE SCALE GENOMIC DNA]</scope>
    <source>
        <strain evidence="4 5">DSM 24838</strain>
    </source>
</reference>
<keyword evidence="1 4" id="KW-0378">Hydrolase</keyword>
<dbReference type="PIRSF" id="PIRSF006615">
    <property type="entry name" value="Zn_crbxpep_Taq"/>
    <property type="match status" value="1"/>
</dbReference>
<evidence type="ECO:0000313" key="5">
    <source>
        <dbReference type="Proteomes" id="UP000035100"/>
    </source>
</evidence>
<name>A0A0D0PZP0_9RHOB</name>
<sequence>MTAFDELLAFQRETEALSQIAGRLGWDQETVMPKGAGPQRAEEHAAMANVLHARRTDPRIGEWLAAAEPADEVAEAHLRHIRRDYERMAKVPARLAAEIARTTSLAHAVWAQARADEDVAAFLPMLAKVVDLRREEADCLRGQGSRYDALLNDYESGASSTRIAGMFDALRPRLVTLRDAIREKPAPQPLTGTFAEEGQLALSQELAATFGYDFGNGRIDKAVHPFSNGSGLDVRITTRTNPLDPFNCFYSTIHEVGHAAYEQGIDRAYLLTPLGQGVSMGVHESQSRIYENQLGRSRAFAGWLHGRMTETFGDLGVADADAFYAAMNRVHEGYIRTESDEVQYNLHVMLRFDLERALIADDLQVADLEAAWNDRFLADFGFAVDVPSNGLLQDVHWSEGLFGYFPTYSLGNVYAGCLHQALRTAVPDLDAALVRGDTAPATAWLRETVQRHGGLREPRATIAHACGFEPSEAPLLDYLEGKFGALYGL</sequence>
<dbReference type="PROSITE" id="PS52034">
    <property type="entry name" value="PEPTIDASE_M32"/>
    <property type="match status" value="1"/>
</dbReference>
<dbReference type="GO" id="GO:0004181">
    <property type="term" value="F:metallocarboxypeptidase activity"/>
    <property type="evidence" value="ECO:0007669"/>
    <property type="project" value="UniProtKB-UniRule"/>
</dbReference>
<keyword evidence="5" id="KW-1185">Reference proteome</keyword>
<gene>
    <name evidence="4" type="ORF">Wenmar_03553</name>
</gene>
<evidence type="ECO:0000256" key="2">
    <source>
        <dbReference type="PIRSR" id="PIRSR006615-1"/>
    </source>
</evidence>
<keyword evidence="1" id="KW-0645">Protease</keyword>
<dbReference type="AlphaFoldDB" id="A0A0D0PZP0"/>
<keyword evidence="1 4" id="KW-0121">Carboxypeptidase</keyword>
<dbReference type="PANTHER" id="PTHR34217">
    <property type="entry name" value="METAL-DEPENDENT CARBOXYPEPTIDASE"/>
    <property type="match status" value="1"/>
</dbReference>
<dbReference type="Gene3D" id="1.10.1370.30">
    <property type="match status" value="1"/>
</dbReference>
<feature type="binding site" evidence="2">
    <location>
        <position position="258"/>
    </location>
    <ligand>
        <name>Zn(2+)</name>
        <dbReference type="ChEBI" id="CHEBI:29105"/>
        <note>catalytic</note>
    </ligand>
</feature>
<evidence type="ECO:0000256" key="1">
    <source>
        <dbReference type="PIRNR" id="PIRNR006615"/>
    </source>
</evidence>
<organism evidence="4 5">
    <name type="scientific">Wenxinia marina DSM 24838</name>
    <dbReference type="NCBI Taxonomy" id="1123501"/>
    <lineage>
        <taxon>Bacteria</taxon>
        <taxon>Pseudomonadati</taxon>
        <taxon>Pseudomonadota</taxon>
        <taxon>Alphaproteobacteria</taxon>
        <taxon>Rhodobacterales</taxon>
        <taxon>Roseobacteraceae</taxon>
        <taxon>Wenxinia</taxon>
    </lineage>
</organism>
<dbReference type="Pfam" id="PF02074">
    <property type="entry name" value="Peptidase_M32"/>
    <property type="match status" value="1"/>
</dbReference>
<dbReference type="GO" id="GO:0006508">
    <property type="term" value="P:proteolysis"/>
    <property type="evidence" value="ECO:0007669"/>
    <property type="project" value="UniProtKB-UniRule"/>
</dbReference>
<dbReference type="STRING" id="1123501.Wenmar_03553"/>
<dbReference type="GO" id="GO:0046872">
    <property type="term" value="F:metal ion binding"/>
    <property type="evidence" value="ECO:0007669"/>
    <property type="project" value="UniProtKB-KW"/>
</dbReference>
<dbReference type="OrthoDB" id="9772308at2"/>
<dbReference type="PANTHER" id="PTHR34217:SF1">
    <property type="entry name" value="CARBOXYPEPTIDASE 1"/>
    <property type="match status" value="1"/>
</dbReference>
<dbReference type="PATRIC" id="fig|1123501.6.peg.3680"/>
<keyword evidence="1 2" id="KW-0479">Metal-binding</keyword>
<evidence type="ECO:0000256" key="3">
    <source>
        <dbReference type="PIRSR" id="PIRSR006615-2"/>
    </source>
</evidence>
<dbReference type="EMBL" id="AONG01000019">
    <property type="protein sequence ID" value="KIQ67824.1"/>
    <property type="molecule type" value="Genomic_DNA"/>
</dbReference>
<proteinExistence type="inferred from homology"/>
<dbReference type="RefSeq" id="WP_018302043.1">
    <property type="nucleotide sequence ID" value="NZ_KB902281.1"/>
</dbReference>
<comment type="catalytic activity">
    <reaction evidence="1">
        <text>Release of a C-terminal amino acid with broad specificity, except for -Pro.</text>
        <dbReference type="EC" id="3.4.17.19"/>
    </reaction>
</comment>